<feature type="transmembrane region" description="Helical" evidence="6">
    <location>
        <begin position="21"/>
        <end position="41"/>
    </location>
</feature>
<dbReference type="InterPro" id="IPR050250">
    <property type="entry name" value="Macrolide_Exporter_MacB"/>
</dbReference>
<dbReference type="GO" id="GO:0005886">
    <property type="term" value="C:plasma membrane"/>
    <property type="evidence" value="ECO:0007669"/>
    <property type="project" value="UniProtKB-SubCell"/>
</dbReference>
<dbReference type="PANTHER" id="PTHR30572:SF18">
    <property type="entry name" value="ABC-TYPE MACROLIDE FAMILY EXPORT SYSTEM PERMEASE COMPONENT 2"/>
    <property type="match status" value="1"/>
</dbReference>
<proteinExistence type="predicted"/>
<keyword evidence="5 6" id="KW-0472">Membrane</keyword>
<accession>A0A2W7TSQ7</accession>
<name>A0A2W7TSQ7_9FLAO</name>
<feature type="transmembrane region" description="Helical" evidence="6">
    <location>
        <begin position="337"/>
        <end position="362"/>
    </location>
</feature>
<evidence type="ECO:0000256" key="3">
    <source>
        <dbReference type="ARBA" id="ARBA00022692"/>
    </source>
</evidence>
<reference evidence="9 10" key="1">
    <citation type="submission" date="2018-06" db="EMBL/GenBank/DDBJ databases">
        <title>Flavobacterium sp IMCC34762, genome.</title>
        <authorList>
            <person name="Joung Y."/>
            <person name="Cho J."/>
            <person name="Song J."/>
        </authorList>
    </citation>
    <scope>NUCLEOTIDE SEQUENCE [LARGE SCALE GENOMIC DNA]</scope>
    <source>
        <strain evidence="9 10">IMCC34762</strain>
    </source>
</reference>
<gene>
    <name evidence="9" type="ORF">DOS84_10400</name>
</gene>
<evidence type="ECO:0000256" key="2">
    <source>
        <dbReference type="ARBA" id="ARBA00022475"/>
    </source>
</evidence>
<evidence type="ECO:0000256" key="1">
    <source>
        <dbReference type="ARBA" id="ARBA00004651"/>
    </source>
</evidence>
<comment type="subcellular location">
    <subcellularLocation>
        <location evidence="1">Cell membrane</location>
        <topology evidence="1">Multi-pass membrane protein</topology>
    </subcellularLocation>
</comment>
<keyword evidence="10" id="KW-1185">Reference proteome</keyword>
<feature type="transmembrane region" description="Helical" evidence="6">
    <location>
        <begin position="290"/>
        <end position="310"/>
    </location>
</feature>
<dbReference type="RefSeq" id="WP_111410061.1">
    <property type="nucleotide sequence ID" value="NZ_QKXH01000006.1"/>
</dbReference>
<feature type="transmembrane region" description="Helical" evidence="6">
    <location>
        <begin position="688"/>
        <end position="712"/>
    </location>
</feature>
<feature type="domain" description="MacB-like periplasmic core" evidence="8">
    <location>
        <begin position="437"/>
        <end position="644"/>
    </location>
</feature>
<evidence type="ECO:0000256" key="6">
    <source>
        <dbReference type="SAM" id="Phobius"/>
    </source>
</evidence>
<dbReference type="InterPro" id="IPR025857">
    <property type="entry name" value="MacB_PCD"/>
</dbReference>
<evidence type="ECO:0000256" key="4">
    <source>
        <dbReference type="ARBA" id="ARBA00022989"/>
    </source>
</evidence>
<feature type="transmembrane region" description="Helical" evidence="6">
    <location>
        <begin position="740"/>
        <end position="759"/>
    </location>
</feature>
<feature type="transmembrane region" description="Helical" evidence="6">
    <location>
        <begin position="426"/>
        <end position="450"/>
    </location>
</feature>
<protein>
    <submittedName>
        <fullName evidence="9">ABC transporter permease</fullName>
    </submittedName>
</protein>
<feature type="domain" description="MacB-like periplasmic core" evidence="8">
    <location>
        <begin position="20"/>
        <end position="232"/>
    </location>
</feature>
<organism evidence="9 10">
    <name type="scientific">Flavobacterium aquariorum</name>
    <dbReference type="NCBI Taxonomy" id="2217670"/>
    <lineage>
        <taxon>Bacteria</taxon>
        <taxon>Pseudomonadati</taxon>
        <taxon>Bacteroidota</taxon>
        <taxon>Flavobacteriia</taxon>
        <taxon>Flavobacteriales</taxon>
        <taxon>Flavobacteriaceae</taxon>
        <taxon>Flavobacterium</taxon>
    </lineage>
</organism>
<sequence length="811" mass="93372">MLKNWINIFTYHIRNNKLFTALNILGLSIGIAGLIFATLYWNDEHNYNDWNPEKENVYQALSVVGKDMIWPNNLSSYEPYFKKEIKELDSYCYFENWYSNRIIKYKDKKGIFTITNTQKTFFDFFPFEFIKGNSKTALNDENSIALSEEAATKLFGTENPLGKEVLYSDKKLIVRGVYTIPGKSSLAPQALTCLLDARLKDDYDKWGNFNYGLVLKIKNPNNKAVVIRKMEQLLYLNRTVKWAKEEGITPKEWNEKNGSENTKIILEPLKDARLHSIVDGYAEGRGNYQFLMIMMGLSVLILILSVFNYVNLATANAIKRAKEVGVRKISGASKSNIVLQFLFEIVLITFFSLLLSLAIVELSLPYYNEFLEKKLVIYGSQFYYELVIIFIVTVIIAGIFPAIYVSNFEALKVLKGNFGRSKGGVWLRNGMLIFQFAIASFFIIGSYIVYEQVHFLSTRELGFKGEQVLQIKYKKPDYDFNDKNFSKKLFTRYETLKQEITKINGVTQVATGAFSFGNSDNSSSSFTYHDINIQGQNMAVDFGMLEMLKIKMAQGRYLDSRISSDTIDAVMVNEAALKLMKEKSPIGKIVNWNGNKLKVIGVVKDFNFWGPKAEIPPMVFFHLKTIDWMNSNVNNIFVKVNPNEMENTIPALEKFWAKNIDSDYPFNYDFVDKAYARTYKEFVNQKNLFSLLNIVVILIALFGLFALASYSIERRMKEIAIRKTLGAETTVLLKELSKQYIVFCVIGFLIAVFPGYYLLNKWLENFVFRIDMTVFPFVFGFIILLVLTLIIVLSRAYQATKTDVLKYLKYE</sequence>
<dbReference type="GO" id="GO:0022857">
    <property type="term" value="F:transmembrane transporter activity"/>
    <property type="evidence" value="ECO:0007669"/>
    <property type="project" value="TreeGrafter"/>
</dbReference>
<dbReference type="Pfam" id="PF02687">
    <property type="entry name" value="FtsX"/>
    <property type="match status" value="2"/>
</dbReference>
<keyword evidence="3 6" id="KW-0812">Transmembrane</keyword>
<dbReference type="InterPro" id="IPR003838">
    <property type="entry name" value="ABC3_permease_C"/>
</dbReference>
<feature type="transmembrane region" description="Helical" evidence="6">
    <location>
        <begin position="382"/>
        <end position="405"/>
    </location>
</feature>
<dbReference type="PANTHER" id="PTHR30572">
    <property type="entry name" value="MEMBRANE COMPONENT OF TRANSPORTER-RELATED"/>
    <property type="match status" value="1"/>
</dbReference>
<feature type="transmembrane region" description="Helical" evidence="6">
    <location>
        <begin position="774"/>
        <end position="793"/>
    </location>
</feature>
<evidence type="ECO:0000259" key="7">
    <source>
        <dbReference type="Pfam" id="PF02687"/>
    </source>
</evidence>
<evidence type="ECO:0000259" key="8">
    <source>
        <dbReference type="Pfam" id="PF12704"/>
    </source>
</evidence>
<keyword evidence="2" id="KW-1003">Cell membrane</keyword>
<keyword evidence="4 6" id="KW-1133">Transmembrane helix</keyword>
<evidence type="ECO:0000313" key="9">
    <source>
        <dbReference type="EMBL" id="PZX93271.1"/>
    </source>
</evidence>
<evidence type="ECO:0000313" key="10">
    <source>
        <dbReference type="Proteomes" id="UP000249177"/>
    </source>
</evidence>
<feature type="domain" description="ABC3 transporter permease C-terminal" evidence="7">
    <location>
        <begin position="297"/>
        <end position="406"/>
    </location>
</feature>
<comment type="caution">
    <text evidence="9">The sequence shown here is derived from an EMBL/GenBank/DDBJ whole genome shotgun (WGS) entry which is preliminary data.</text>
</comment>
<evidence type="ECO:0000256" key="5">
    <source>
        <dbReference type="ARBA" id="ARBA00023136"/>
    </source>
</evidence>
<dbReference type="OrthoDB" id="8740261at2"/>
<dbReference type="EMBL" id="QKXH01000006">
    <property type="protein sequence ID" value="PZX93271.1"/>
    <property type="molecule type" value="Genomic_DNA"/>
</dbReference>
<dbReference type="Pfam" id="PF12704">
    <property type="entry name" value="MacB_PCD"/>
    <property type="match status" value="2"/>
</dbReference>
<feature type="domain" description="ABC3 transporter permease C-terminal" evidence="7">
    <location>
        <begin position="692"/>
        <end position="802"/>
    </location>
</feature>
<dbReference type="AlphaFoldDB" id="A0A2W7TSQ7"/>
<dbReference type="Proteomes" id="UP000249177">
    <property type="component" value="Unassembled WGS sequence"/>
</dbReference>